<dbReference type="KEGG" id="pvac:HC248_00929"/>
<evidence type="ECO:0000313" key="1">
    <source>
        <dbReference type="EMBL" id="QJC55647.1"/>
    </source>
</evidence>
<dbReference type="AlphaFoldDB" id="A0A6H2H7A6"/>
<evidence type="ECO:0000313" key="2">
    <source>
        <dbReference type="Proteomes" id="UP000502041"/>
    </source>
</evidence>
<dbReference type="Proteomes" id="UP000502041">
    <property type="component" value="Chromosome"/>
</dbReference>
<keyword evidence="2" id="KW-1185">Reference proteome</keyword>
<gene>
    <name evidence="1" type="ORF">HC248_00929</name>
</gene>
<protein>
    <recommendedName>
        <fullName evidence="3">DNA-binding protein</fullName>
    </recommendedName>
</protein>
<proteinExistence type="predicted"/>
<reference evidence="1 2" key="1">
    <citation type="submission" date="2020-04" db="EMBL/GenBank/DDBJ databases">
        <title>Complete genome of a Psychrophilic, Marine, Gas Vacuolate Bacterium Polaromonas vacuolata KCTC 22033T.</title>
        <authorList>
            <person name="Hwang K."/>
            <person name="Kim K.M."/>
        </authorList>
    </citation>
    <scope>NUCLEOTIDE SEQUENCE [LARGE SCALE GENOMIC DNA]</scope>
    <source>
        <strain evidence="1 2">KCTC 22033</strain>
    </source>
</reference>
<organism evidence="1 2">
    <name type="scientific">Polaromonas vacuolata</name>
    <dbReference type="NCBI Taxonomy" id="37448"/>
    <lineage>
        <taxon>Bacteria</taxon>
        <taxon>Pseudomonadati</taxon>
        <taxon>Pseudomonadota</taxon>
        <taxon>Betaproteobacteria</taxon>
        <taxon>Burkholderiales</taxon>
        <taxon>Comamonadaceae</taxon>
        <taxon>Polaromonas</taxon>
    </lineage>
</organism>
<evidence type="ECO:0008006" key="3">
    <source>
        <dbReference type="Google" id="ProtNLM"/>
    </source>
</evidence>
<accession>A0A6H2H7A6</accession>
<name>A0A6H2H7A6_9BURK</name>
<sequence length="269" mass="29764">MSRTKHPKKEIEDAVKHAENNGWRVSVGGSHAWGEIYCPYNNDECRCGEFCITSVWNTPKSPANHASGLIRVVNNCSTHKKIELKRKLTRPSSKSMDYTFTLKYLLSENDCNYDDLLERLGAAGCDDALVGVGQPGRIALEFTRDAKSAQAALLSALKDVKQAIPTSKLIETAPDFVGLTDVAEFVGLSRQNMRKLMLKHANNFPMPVHEGSASVWHLADVLNWLKARGNYKLEQKILDVALVAKQINIAKEALQLAPKIQLAVQALVV</sequence>
<dbReference type="EMBL" id="CP051461">
    <property type="protein sequence ID" value="QJC55647.1"/>
    <property type="molecule type" value="Genomic_DNA"/>
</dbReference>